<evidence type="ECO:0000313" key="4">
    <source>
        <dbReference type="EMBL" id="CAD7434586.1"/>
    </source>
</evidence>
<dbReference type="Pfam" id="PF25449">
    <property type="entry name" value="CCDC174_GRSR"/>
    <property type="match status" value="1"/>
</dbReference>
<dbReference type="GO" id="GO:0005634">
    <property type="term" value="C:nucleus"/>
    <property type="evidence" value="ECO:0007669"/>
    <property type="project" value="TreeGrafter"/>
</dbReference>
<accession>A0A7R9EIE7</accession>
<sequence length="357" mass="38955">MVKSMSPGKKETVITVPVIMVEYTDILGRTRKALRRDLPFLKEKDAKLAISLGHGKDTEELRAVPSEVTTREEVQGETLEMMSSDMKREMMRQKWEEQEAVLRDKADIHYQDVLFDGTSSLGRECVLVGTSSLGRECALAGTSSLGRECALAGTSSLGRECALVGTSSLGRECALAGTISLGRECALAGTSSLGRECALAGTSSRKRLFFKSFIVTIRFITTRLRILSTANMAATRSSNDVILTKKRCYSPTQPDIIGSVSRNLRAIKEVHPHLLGRVENHLGETTHSAPRTGSNPVFGSLVRHESSALDHATTEASKDEPSKVTIHDVTGSSPVDSLVLTDSSQLTYDSRHFDRQK</sequence>
<protein>
    <recommendedName>
        <fullName evidence="3">CCDC174 alpha/beta GRSR domain-containing protein</fullName>
    </recommendedName>
</protein>
<organism evidence="4">
    <name type="scientific">Timema monikensis</name>
    <dbReference type="NCBI Taxonomy" id="170555"/>
    <lineage>
        <taxon>Eukaryota</taxon>
        <taxon>Metazoa</taxon>
        <taxon>Ecdysozoa</taxon>
        <taxon>Arthropoda</taxon>
        <taxon>Hexapoda</taxon>
        <taxon>Insecta</taxon>
        <taxon>Pterygota</taxon>
        <taxon>Neoptera</taxon>
        <taxon>Polyneoptera</taxon>
        <taxon>Phasmatodea</taxon>
        <taxon>Timematodea</taxon>
        <taxon>Timematoidea</taxon>
        <taxon>Timematidae</taxon>
        <taxon>Timema</taxon>
    </lineage>
</organism>
<dbReference type="PANTHER" id="PTHR15885">
    <property type="entry name" value="COILED-COIL DOMAIN-CONTAINING PROTEIN 174"/>
    <property type="match status" value="1"/>
</dbReference>
<evidence type="ECO:0000256" key="2">
    <source>
        <dbReference type="SAM" id="MobiDB-lite"/>
    </source>
</evidence>
<gene>
    <name evidence="4" type="ORF">TMSB3V08_LOCUS11236</name>
</gene>
<dbReference type="PANTHER" id="PTHR15885:SF1">
    <property type="entry name" value="COILED-COIL DOMAIN-CONTAINING PROTEIN 174"/>
    <property type="match status" value="1"/>
</dbReference>
<feature type="region of interest" description="Disordered" evidence="2">
    <location>
        <begin position="311"/>
        <end position="337"/>
    </location>
</feature>
<keyword evidence="1" id="KW-0175">Coiled coil</keyword>
<dbReference type="EMBL" id="OB797835">
    <property type="protein sequence ID" value="CAD7434586.1"/>
    <property type="molecule type" value="Genomic_DNA"/>
</dbReference>
<proteinExistence type="predicted"/>
<dbReference type="AlphaFoldDB" id="A0A7R9EIE7"/>
<feature type="compositionally biased region" description="Basic and acidic residues" evidence="2">
    <location>
        <begin position="311"/>
        <end position="326"/>
    </location>
</feature>
<feature type="domain" description="CCDC174 alpha/beta GRSR" evidence="3">
    <location>
        <begin position="21"/>
        <end position="48"/>
    </location>
</feature>
<name>A0A7R9EIE7_9NEOP</name>
<evidence type="ECO:0000256" key="1">
    <source>
        <dbReference type="ARBA" id="ARBA00023054"/>
    </source>
</evidence>
<dbReference type="InterPro" id="IPR057464">
    <property type="entry name" value="CCDC174_GRSR"/>
</dbReference>
<dbReference type="InterPro" id="IPR025066">
    <property type="entry name" value="CCDC174-like"/>
</dbReference>
<reference evidence="4" key="1">
    <citation type="submission" date="2020-11" db="EMBL/GenBank/DDBJ databases">
        <authorList>
            <person name="Tran Van P."/>
        </authorList>
    </citation>
    <scope>NUCLEOTIDE SEQUENCE</scope>
</reference>
<evidence type="ECO:0000259" key="3">
    <source>
        <dbReference type="Pfam" id="PF25449"/>
    </source>
</evidence>